<dbReference type="AlphaFoldDB" id="M3RGW6"/>
<gene>
    <name evidence="1" type="ORF">HMPREF1421_00241</name>
</gene>
<proteinExistence type="predicted"/>
<name>M3RGW6_HELPX</name>
<evidence type="ECO:0000313" key="1">
    <source>
        <dbReference type="EMBL" id="EMH30652.1"/>
    </source>
</evidence>
<dbReference type="HOGENOM" id="CLU_2879741_0_0_7"/>
<protein>
    <submittedName>
        <fullName evidence="1">Uncharacterized protein</fullName>
    </submittedName>
</protein>
<evidence type="ECO:0000313" key="2">
    <source>
        <dbReference type="Proteomes" id="UP000011872"/>
    </source>
</evidence>
<dbReference type="EMBL" id="APDY01000012">
    <property type="protein sequence ID" value="EMH30652.1"/>
    <property type="molecule type" value="Genomic_DNA"/>
</dbReference>
<dbReference type="PATRIC" id="fig|1159049.3.peg.234"/>
<reference evidence="1 2" key="1">
    <citation type="submission" date="2012-12" db="EMBL/GenBank/DDBJ databases">
        <authorList>
            <person name="Weinstock G."/>
            <person name="Sodergren E."/>
            <person name="Lobos E.A."/>
            <person name="Fulton L."/>
            <person name="Fulton R."/>
            <person name="Courtney L."/>
            <person name="Fronick C."/>
            <person name="O'Laughlin M."/>
            <person name="Godfrey J."/>
            <person name="Wilson R.M."/>
            <person name="Miner T."/>
            <person name="Farmer C."/>
            <person name="Delehaunty K."/>
            <person name="Cordes M."/>
            <person name="Minx P."/>
            <person name="Tomlinson C."/>
            <person name="Chen J."/>
            <person name="Wollam A."/>
            <person name="Pepin K.H."/>
            <person name="Bhonagiri V."/>
            <person name="Zhang X."/>
            <person name="Suruliraj S."/>
            <person name="Antonio M."/>
            <person name="Secka O."/>
            <person name="Thomas J."/>
            <person name="Warren W."/>
            <person name="Mitreva M."/>
            <person name="Mardis E.R."/>
            <person name="Wilson R.K."/>
        </authorList>
    </citation>
    <scope>NUCLEOTIDE SEQUENCE [LARGE SCALE GENOMIC DNA]</scope>
    <source>
        <strain evidence="1 2">GAM265BSii</strain>
    </source>
</reference>
<organism evidence="1 2">
    <name type="scientific">Helicobacter pylori GAM265BSii</name>
    <dbReference type="NCBI Taxonomy" id="1159049"/>
    <lineage>
        <taxon>Bacteria</taxon>
        <taxon>Pseudomonadati</taxon>
        <taxon>Campylobacterota</taxon>
        <taxon>Epsilonproteobacteria</taxon>
        <taxon>Campylobacterales</taxon>
        <taxon>Helicobacteraceae</taxon>
        <taxon>Helicobacter</taxon>
    </lineage>
</organism>
<comment type="caution">
    <text evidence="1">The sequence shown here is derived from an EMBL/GenBank/DDBJ whole genome shotgun (WGS) entry which is preliminary data.</text>
</comment>
<sequence length="63" mass="7816">MKLKFLTLLNFDNYPPLKNEFYKNEFYYKKILKRLNNIKLNRVYQFLTKIRQKNFFINSFGVG</sequence>
<accession>M3RGW6</accession>
<dbReference type="Proteomes" id="UP000011872">
    <property type="component" value="Unassembled WGS sequence"/>
</dbReference>